<protein>
    <submittedName>
        <fullName evidence="2">Uncharacterized protein</fullName>
    </submittedName>
</protein>
<keyword evidence="1" id="KW-0812">Transmembrane</keyword>
<dbReference type="Proteomes" id="UP000176774">
    <property type="component" value="Unassembled WGS sequence"/>
</dbReference>
<evidence type="ECO:0000256" key="1">
    <source>
        <dbReference type="SAM" id="Phobius"/>
    </source>
</evidence>
<evidence type="ECO:0000313" key="3">
    <source>
        <dbReference type="Proteomes" id="UP000176774"/>
    </source>
</evidence>
<evidence type="ECO:0000313" key="2">
    <source>
        <dbReference type="EMBL" id="OGZ72903.1"/>
    </source>
</evidence>
<reference evidence="2 3" key="1">
    <citation type="journal article" date="2016" name="Nat. Commun.">
        <title>Thousands of microbial genomes shed light on interconnected biogeochemical processes in an aquifer system.</title>
        <authorList>
            <person name="Anantharaman K."/>
            <person name="Brown C.T."/>
            <person name="Hug L.A."/>
            <person name="Sharon I."/>
            <person name="Castelle C.J."/>
            <person name="Probst A.J."/>
            <person name="Thomas B.C."/>
            <person name="Singh A."/>
            <person name="Wilkins M.J."/>
            <person name="Karaoz U."/>
            <person name="Brodie E.L."/>
            <person name="Williams K.H."/>
            <person name="Hubbard S.S."/>
            <person name="Banfield J.F."/>
        </authorList>
    </citation>
    <scope>NUCLEOTIDE SEQUENCE [LARGE SCALE GENOMIC DNA]</scope>
</reference>
<keyword evidence="1" id="KW-1133">Transmembrane helix</keyword>
<accession>A0A1G2IDV5</accession>
<name>A0A1G2IDV5_9BACT</name>
<organism evidence="2 3">
    <name type="scientific">Candidatus Staskawiczbacteria bacterium RIFCSPLOWO2_01_FULL_38_12b</name>
    <dbReference type="NCBI Taxonomy" id="1802214"/>
    <lineage>
        <taxon>Bacteria</taxon>
        <taxon>Candidatus Staskawicziibacteriota</taxon>
    </lineage>
</organism>
<sequence length="380" mass="41368">MKTTFLKIVLIVLIFLAILFLGFLFWQNNQKDENVIPLVLDYKNLTYTIENRDIKLVNGYSEIEFDPGASDTKIITRYFGNEAFGDLNNDGLGDVAFLLTQQIGGTGTFYYLAGALKTSTEYQPINPIYLGDRIAPQTTQISNGSITVNYADRNPGEPMSTTPSMGVSKYFKVESGILVKQTPLTVFGSVVTLKIGEQIAFDDGLKIVLRQINDSQCKPGTVCVWAGELSPVFDMLAPISGTGSLSGEVILGTVNNKKVSKNNYTFELKSATQTTATIIVIKQAQSVACTMEAKQCEDGSYVSRTGPNCEFTRCPSALQAPCYIGGCSSEICSAQESIVSSCIYRAEYACYKNATCARQTNGQCGWTQTPVLGACLETVY</sequence>
<proteinExistence type="predicted"/>
<keyword evidence="1" id="KW-0472">Membrane</keyword>
<dbReference type="EMBL" id="MHPA01000020">
    <property type="protein sequence ID" value="OGZ72903.1"/>
    <property type="molecule type" value="Genomic_DNA"/>
</dbReference>
<feature type="transmembrane region" description="Helical" evidence="1">
    <location>
        <begin position="5"/>
        <end position="26"/>
    </location>
</feature>
<gene>
    <name evidence="2" type="ORF">A2908_00020</name>
</gene>
<dbReference type="STRING" id="1802214.A2908_00020"/>
<dbReference type="AlphaFoldDB" id="A0A1G2IDV5"/>
<comment type="caution">
    <text evidence="2">The sequence shown here is derived from an EMBL/GenBank/DDBJ whole genome shotgun (WGS) entry which is preliminary data.</text>
</comment>